<dbReference type="AlphaFoldDB" id="A0A4R0P2P0"/>
<protein>
    <submittedName>
        <fullName evidence="2">DUF4133 domain-containing protein</fullName>
    </submittedName>
</protein>
<organism evidence="2 3">
    <name type="scientific">Pedobacter frigidisoli</name>
    <dbReference type="NCBI Taxonomy" id="2530455"/>
    <lineage>
        <taxon>Bacteria</taxon>
        <taxon>Pseudomonadati</taxon>
        <taxon>Bacteroidota</taxon>
        <taxon>Sphingobacteriia</taxon>
        <taxon>Sphingobacteriales</taxon>
        <taxon>Sphingobacteriaceae</taxon>
        <taxon>Pedobacter</taxon>
    </lineage>
</organism>
<reference evidence="2 3" key="1">
    <citation type="submission" date="2019-02" db="EMBL/GenBank/DDBJ databases">
        <title>Pedobacter sp. RP-3-11 sp. nov., isolated from Arctic soil.</title>
        <authorList>
            <person name="Dahal R.H."/>
        </authorList>
    </citation>
    <scope>NUCLEOTIDE SEQUENCE [LARGE SCALE GENOMIC DNA]</scope>
    <source>
        <strain evidence="2 3">RP-3-11</strain>
    </source>
</reference>
<keyword evidence="1" id="KW-1133">Transmembrane helix</keyword>
<dbReference type="Proteomes" id="UP000291485">
    <property type="component" value="Unassembled WGS sequence"/>
</dbReference>
<name>A0A4R0P2P0_9SPHI</name>
<evidence type="ECO:0000256" key="1">
    <source>
        <dbReference type="SAM" id="Phobius"/>
    </source>
</evidence>
<keyword evidence="1" id="KW-0812">Transmembrane</keyword>
<proteinExistence type="predicted"/>
<keyword evidence="3" id="KW-1185">Reference proteome</keyword>
<accession>A0A4R0P2P0</accession>
<evidence type="ECO:0000313" key="2">
    <source>
        <dbReference type="EMBL" id="TCD07688.1"/>
    </source>
</evidence>
<comment type="caution">
    <text evidence="2">The sequence shown here is derived from an EMBL/GenBank/DDBJ whole genome shotgun (WGS) entry which is preliminary data.</text>
</comment>
<evidence type="ECO:0000313" key="3">
    <source>
        <dbReference type="Proteomes" id="UP000291485"/>
    </source>
</evidence>
<dbReference type="OrthoDB" id="1048241at2"/>
<feature type="transmembrane region" description="Helical" evidence="1">
    <location>
        <begin position="21"/>
        <end position="41"/>
    </location>
</feature>
<gene>
    <name evidence="2" type="ORF">EZ449_14225</name>
</gene>
<dbReference type="RefSeq" id="WP_131559925.1">
    <property type="nucleotide sequence ID" value="NZ_SJSN01000010.1"/>
</dbReference>
<dbReference type="EMBL" id="SJSN01000010">
    <property type="protein sequence ID" value="TCD07688.1"/>
    <property type="molecule type" value="Genomic_DNA"/>
</dbReference>
<feature type="transmembrane region" description="Helical" evidence="1">
    <location>
        <begin position="47"/>
        <end position="67"/>
    </location>
</feature>
<sequence>MKRYPIYKGLQKPLSFKGLKGKFIAWGVISLVSGLLIGGLLSTLINIYLGGVACIILTAGFLAFTLFRQKAGLHSKSRERSLVIYPNRLKIRYEKEQDL</sequence>
<keyword evidence="1" id="KW-0472">Membrane</keyword>